<dbReference type="OrthoDB" id="200187at2759"/>
<evidence type="ECO:0000256" key="7">
    <source>
        <dbReference type="ARBA" id="ARBA00022927"/>
    </source>
</evidence>
<proteinExistence type="inferred from homology"/>
<evidence type="ECO:0000256" key="1">
    <source>
        <dbReference type="ARBA" id="ARBA00004477"/>
    </source>
</evidence>
<comment type="similarity">
    <text evidence="2">Belongs to the SEC62 family.</text>
</comment>
<dbReference type="Pfam" id="PF03839">
    <property type="entry name" value="Sec62"/>
    <property type="match status" value="1"/>
</dbReference>
<evidence type="ECO:0000256" key="2">
    <source>
        <dbReference type="ARBA" id="ARBA00010604"/>
    </source>
</evidence>
<keyword evidence="10 11" id="KW-0472">Membrane</keyword>
<protein>
    <recommendedName>
        <fullName evidence="3">Translocation protein SEC62</fullName>
    </recommendedName>
</protein>
<comment type="subcellular location">
    <subcellularLocation>
        <location evidence="1">Endoplasmic reticulum membrane</location>
        <topology evidence="1">Multi-pass membrane protein</topology>
    </subcellularLocation>
</comment>
<evidence type="ECO:0000256" key="9">
    <source>
        <dbReference type="ARBA" id="ARBA00023010"/>
    </source>
</evidence>
<gene>
    <name evidence="12" type="ORF">SLOPH_1986</name>
</gene>
<evidence type="ECO:0000313" key="12">
    <source>
        <dbReference type="EMBL" id="EPR78812.1"/>
    </source>
</evidence>
<evidence type="ECO:0000256" key="3">
    <source>
        <dbReference type="ARBA" id="ARBA00021257"/>
    </source>
</evidence>
<reference evidence="13" key="1">
    <citation type="journal article" date="2013" name="PLoS Genet.">
        <title>The genome of Spraguea lophii and the basis of host-microsporidian interactions.</title>
        <authorList>
            <person name="Campbell S.E."/>
            <person name="Williams T.A."/>
            <person name="Yousuf A."/>
            <person name="Soanes D.M."/>
            <person name="Paszkiewicz K.H."/>
            <person name="Williams B.A.P."/>
        </authorList>
    </citation>
    <scope>NUCLEOTIDE SEQUENCE [LARGE SCALE GENOMIC DNA]</scope>
    <source>
        <strain evidence="13">42_110</strain>
    </source>
</reference>
<keyword evidence="8 11" id="KW-1133">Transmembrane helix</keyword>
<dbReference type="Proteomes" id="UP000014978">
    <property type="component" value="Unassembled WGS sequence"/>
</dbReference>
<dbReference type="EMBL" id="ATCN01000553">
    <property type="protein sequence ID" value="EPR78812.1"/>
    <property type="molecule type" value="Genomic_DNA"/>
</dbReference>
<dbReference type="AlphaFoldDB" id="S7WAM9"/>
<evidence type="ECO:0000256" key="6">
    <source>
        <dbReference type="ARBA" id="ARBA00022824"/>
    </source>
</evidence>
<dbReference type="FunCoup" id="S7WAM9">
    <property type="interactions" value="40"/>
</dbReference>
<dbReference type="PANTHER" id="PTHR12443">
    <property type="entry name" value="TRANSLOCATION PROTEIN SEC62"/>
    <property type="match status" value="1"/>
</dbReference>
<evidence type="ECO:0000256" key="5">
    <source>
        <dbReference type="ARBA" id="ARBA00022692"/>
    </source>
</evidence>
<comment type="caution">
    <text evidence="12">The sequence shown here is derived from an EMBL/GenBank/DDBJ whole genome shotgun (WGS) entry which is preliminary data.</text>
</comment>
<dbReference type="PANTHER" id="PTHR12443:SF9">
    <property type="entry name" value="TRANSLOCATION PROTEIN SEC62"/>
    <property type="match status" value="1"/>
</dbReference>
<dbReference type="OMA" id="PPGIWLF"/>
<keyword evidence="4" id="KW-0813">Transport</keyword>
<organism evidence="12 13">
    <name type="scientific">Spraguea lophii (strain 42_110)</name>
    <name type="common">Microsporidian parasite</name>
    <dbReference type="NCBI Taxonomy" id="1358809"/>
    <lineage>
        <taxon>Eukaryota</taxon>
        <taxon>Fungi</taxon>
        <taxon>Fungi incertae sedis</taxon>
        <taxon>Microsporidia</taxon>
        <taxon>Spragueidae</taxon>
        <taxon>Spraguea</taxon>
    </lineage>
</organism>
<evidence type="ECO:0000256" key="11">
    <source>
        <dbReference type="SAM" id="Phobius"/>
    </source>
</evidence>
<dbReference type="STRING" id="1358809.S7WAM9"/>
<keyword evidence="6" id="KW-0256">Endoplasmic reticulum</keyword>
<dbReference type="InterPro" id="IPR004728">
    <property type="entry name" value="Sec62"/>
</dbReference>
<keyword evidence="9" id="KW-0811">Translocation</keyword>
<keyword evidence="5 11" id="KW-0812">Transmembrane</keyword>
<evidence type="ECO:0000313" key="13">
    <source>
        <dbReference type="Proteomes" id="UP000014978"/>
    </source>
</evidence>
<dbReference type="HOGENOM" id="CLU_040936_1_0_1"/>
<sequence>MHKLNDENLLRSLAVEEKILDGEKRVHTFEGSTAYEFLKGKNLSDTEIIEYMNYLITNHIIVRGIKMDKKNCVATISKKFKKENMYIWVEKQKSHLNLLLSIILILVTLFIVMYQVWPQSLRKGAAFILFPTMGFLGFIGCLGVIRLIIFGITFFTNPPGIWLFPNLFADVGFIDSFIPVWEYSGIDTKPKNKEE</sequence>
<dbReference type="GO" id="GO:0031204">
    <property type="term" value="P:post-translational protein targeting to membrane, translocation"/>
    <property type="evidence" value="ECO:0007669"/>
    <property type="project" value="TreeGrafter"/>
</dbReference>
<evidence type="ECO:0000256" key="10">
    <source>
        <dbReference type="ARBA" id="ARBA00023136"/>
    </source>
</evidence>
<name>S7WAM9_SPRLO</name>
<dbReference type="VEuPathDB" id="MicrosporidiaDB:SLOPH_1986"/>
<accession>S7WAM9</accession>
<evidence type="ECO:0000256" key="4">
    <source>
        <dbReference type="ARBA" id="ARBA00022448"/>
    </source>
</evidence>
<evidence type="ECO:0000256" key="8">
    <source>
        <dbReference type="ARBA" id="ARBA00022989"/>
    </source>
</evidence>
<dbReference type="GO" id="GO:0005789">
    <property type="term" value="C:endoplasmic reticulum membrane"/>
    <property type="evidence" value="ECO:0007669"/>
    <property type="project" value="UniProtKB-SubCell"/>
</dbReference>
<dbReference type="InParanoid" id="S7WAM9"/>
<feature type="transmembrane region" description="Helical" evidence="11">
    <location>
        <begin position="95"/>
        <end position="114"/>
    </location>
</feature>
<keyword evidence="13" id="KW-1185">Reference proteome</keyword>
<keyword evidence="7" id="KW-0653">Protein transport</keyword>
<feature type="transmembrane region" description="Helical" evidence="11">
    <location>
        <begin position="126"/>
        <end position="155"/>
    </location>
</feature>